<sequence>MISRSNSSAARIPTISRRCRPAAISPTPIPHTCPARVPQPRGAAPPGRPPGTKNRHPAPRYDAGKTVKRPETLKAIGRAGRSWQMKNKLNSAAA</sequence>
<accession>A0ABP9KMS1</accession>
<keyword evidence="3" id="KW-1185">Reference proteome</keyword>
<dbReference type="Proteomes" id="UP001500124">
    <property type="component" value="Unassembled WGS sequence"/>
</dbReference>
<organism evidence="2 3">
    <name type="scientific">Streptomyces similanensis</name>
    <dbReference type="NCBI Taxonomy" id="1274988"/>
    <lineage>
        <taxon>Bacteria</taxon>
        <taxon>Bacillati</taxon>
        <taxon>Actinomycetota</taxon>
        <taxon>Actinomycetes</taxon>
        <taxon>Kitasatosporales</taxon>
        <taxon>Streptomycetaceae</taxon>
        <taxon>Streptomyces</taxon>
    </lineage>
</organism>
<dbReference type="EMBL" id="BAABKC010000049">
    <property type="protein sequence ID" value="GAA5060413.1"/>
    <property type="molecule type" value="Genomic_DNA"/>
</dbReference>
<evidence type="ECO:0000313" key="2">
    <source>
        <dbReference type="EMBL" id="GAA5060413.1"/>
    </source>
</evidence>
<name>A0ABP9KMS1_9ACTN</name>
<comment type="caution">
    <text evidence="2">The sequence shown here is derived from an EMBL/GenBank/DDBJ whole genome shotgun (WGS) entry which is preliminary data.</text>
</comment>
<evidence type="ECO:0000256" key="1">
    <source>
        <dbReference type="SAM" id="MobiDB-lite"/>
    </source>
</evidence>
<proteinExistence type="predicted"/>
<feature type="region of interest" description="Disordered" evidence="1">
    <location>
        <begin position="1"/>
        <end position="69"/>
    </location>
</feature>
<gene>
    <name evidence="2" type="ORF">GCM10023336_37150</name>
</gene>
<reference evidence="3" key="1">
    <citation type="journal article" date="2019" name="Int. J. Syst. Evol. Microbiol.">
        <title>The Global Catalogue of Microorganisms (GCM) 10K type strain sequencing project: providing services to taxonomists for standard genome sequencing and annotation.</title>
        <authorList>
            <consortium name="The Broad Institute Genomics Platform"/>
            <consortium name="The Broad Institute Genome Sequencing Center for Infectious Disease"/>
            <person name="Wu L."/>
            <person name="Ma J."/>
        </authorList>
    </citation>
    <scope>NUCLEOTIDE SEQUENCE [LARGE SCALE GENOMIC DNA]</scope>
    <source>
        <strain evidence="3">JCM 18410</strain>
    </source>
</reference>
<feature type="compositionally biased region" description="Low complexity" evidence="1">
    <location>
        <begin position="34"/>
        <end position="45"/>
    </location>
</feature>
<protein>
    <submittedName>
        <fullName evidence="2">Uncharacterized protein</fullName>
    </submittedName>
</protein>
<evidence type="ECO:0000313" key="3">
    <source>
        <dbReference type="Proteomes" id="UP001500124"/>
    </source>
</evidence>